<proteinExistence type="predicted"/>
<dbReference type="EMBL" id="REGN01009627">
    <property type="protein sequence ID" value="RNA00715.1"/>
    <property type="molecule type" value="Genomic_DNA"/>
</dbReference>
<comment type="caution">
    <text evidence="2">The sequence shown here is derived from an EMBL/GenBank/DDBJ whole genome shotgun (WGS) entry which is preliminary data.</text>
</comment>
<gene>
    <name evidence="2" type="ORF">BpHYR1_013880</name>
</gene>
<organism evidence="2 3">
    <name type="scientific">Brachionus plicatilis</name>
    <name type="common">Marine rotifer</name>
    <name type="synonym">Brachionus muelleri</name>
    <dbReference type="NCBI Taxonomy" id="10195"/>
    <lineage>
        <taxon>Eukaryota</taxon>
        <taxon>Metazoa</taxon>
        <taxon>Spiralia</taxon>
        <taxon>Gnathifera</taxon>
        <taxon>Rotifera</taxon>
        <taxon>Eurotatoria</taxon>
        <taxon>Monogononta</taxon>
        <taxon>Pseudotrocha</taxon>
        <taxon>Ploima</taxon>
        <taxon>Brachionidae</taxon>
        <taxon>Brachionus</taxon>
    </lineage>
</organism>
<name>A0A3M7PPN8_BRAPC</name>
<evidence type="ECO:0000313" key="3">
    <source>
        <dbReference type="Proteomes" id="UP000276133"/>
    </source>
</evidence>
<feature type="region of interest" description="Disordered" evidence="1">
    <location>
        <begin position="42"/>
        <end position="61"/>
    </location>
</feature>
<protein>
    <submittedName>
        <fullName evidence="2">Uncharacterized protein</fullName>
    </submittedName>
</protein>
<accession>A0A3M7PPN8</accession>
<keyword evidence="3" id="KW-1185">Reference proteome</keyword>
<sequence length="137" mass="15838">MRTSTTISTNNTPINRSNFGGRTLARLLWRANLAGQLGGLIFGPPKNTDGQKTEKKKNEKSPIFRNLDQENNFFNEIFVFIFFFNGIGELKKVATKYVASLSENQPQRLFKLIQDNLFSIKFLHYFYFFTPVIDCLE</sequence>
<evidence type="ECO:0000256" key="1">
    <source>
        <dbReference type="SAM" id="MobiDB-lite"/>
    </source>
</evidence>
<feature type="compositionally biased region" description="Basic and acidic residues" evidence="1">
    <location>
        <begin position="49"/>
        <end position="61"/>
    </location>
</feature>
<dbReference type="AlphaFoldDB" id="A0A3M7PPN8"/>
<reference evidence="2 3" key="1">
    <citation type="journal article" date="2018" name="Sci. Rep.">
        <title>Genomic signatures of local adaptation to the degree of environmental predictability in rotifers.</title>
        <authorList>
            <person name="Franch-Gras L."/>
            <person name="Hahn C."/>
            <person name="Garcia-Roger E.M."/>
            <person name="Carmona M.J."/>
            <person name="Serra M."/>
            <person name="Gomez A."/>
        </authorList>
    </citation>
    <scope>NUCLEOTIDE SEQUENCE [LARGE SCALE GENOMIC DNA]</scope>
    <source>
        <strain evidence="2">HYR1</strain>
    </source>
</reference>
<dbReference type="Proteomes" id="UP000276133">
    <property type="component" value="Unassembled WGS sequence"/>
</dbReference>
<evidence type="ECO:0000313" key="2">
    <source>
        <dbReference type="EMBL" id="RNA00715.1"/>
    </source>
</evidence>